<keyword evidence="6 11" id="KW-0812">Transmembrane</keyword>
<evidence type="ECO:0000256" key="10">
    <source>
        <dbReference type="ARBA" id="ARBA00023136"/>
    </source>
</evidence>
<evidence type="ECO:0000256" key="5">
    <source>
        <dbReference type="ARBA" id="ARBA00022597"/>
    </source>
</evidence>
<dbReference type="Pfam" id="PF01061">
    <property type="entry name" value="ABC2_membrane"/>
    <property type="match status" value="1"/>
</dbReference>
<evidence type="ECO:0000256" key="7">
    <source>
        <dbReference type="ARBA" id="ARBA00022903"/>
    </source>
</evidence>
<reference evidence="13 14" key="1">
    <citation type="journal article" date="2011" name="Syst. Appl. Microbiol.">
        <title>Defluviimonas denitrificans gen. nov., sp. nov., and Pararhodobacter aggregans gen. nov., sp. nov., non-phototrophic Rhodobacteraceae from the biofilter of a marine aquaculture.</title>
        <authorList>
            <person name="Foesel B.U."/>
            <person name="Drake H.L."/>
            <person name="Schramm A."/>
        </authorList>
    </citation>
    <scope>NUCLEOTIDE SEQUENCE [LARGE SCALE GENOMIC DNA]</scope>
    <source>
        <strain evidence="13 14">D1-19</strain>
    </source>
</reference>
<dbReference type="EMBL" id="QDDR01000009">
    <property type="protein sequence ID" value="PVE46335.1"/>
    <property type="molecule type" value="Genomic_DNA"/>
</dbReference>
<dbReference type="Proteomes" id="UP000244810">
    <property type="component" value="Unassembled WGS sequence"/>
</dbReference>
<dbReference type="PRINTS" id="PR00164">
    <property type="entry name" value="ABC2TRNSPORT"/>
</dbReference>
<gene>
    <name evidence="13" type="ORF">DDE23_16985</name>
</gene>
<evidence type="ECO:0000256" key="4">
    <source>
        <dbReference type="ARBA" id="ARBA00022475"/>
    </source>
</evidence>
<evidence type="ECO:0000313" key="14">
    <source>
        <dbReference type="Proteomes" id="UP000244810"/>
    </source>
</evidence>
<keyword evidence="5" id="KW-0762">Sugar transport</keyword>
<dbReference type="AlphaFoldDB" id="A0A2T7UNN6"/>
<proteinExistence type="inferred from homology"/>
<keyword evidence="4 11" id="KW-1003">Cell membrane</keyword>
<evidence type="ECO:0000313" key="13">
    <source>
        <dbReference type="EMBL" id="PVE46335.1"/>
    </source>
</evidence>
<comment type="caution">
    <text evidence="13">The sequence shown here is derived from an EMBL/GenBank/DDBJ whole genome shotgun (WGS) entry which is preliminary data.</text>
</comment>
<sequence length="280" mass="30755">MASDSPFIVGDNRNGGLRALPQARLNRRQRALRTIAALILREVSTRFGRTPGGFAWAVLQPLATIIVLGLAFSLIARTPALGTSFLLFKATGLLAYQTFQSNSMMVGKSLAFSAPLLTYPGVTWADAILARLILNTLVSVVVAVLILTGIIVALDLSLILDWGDIVLAMALAALLGLGIGTLNCYLFERIAIWANLWGILNAPLMIMSGVIILYDDLPRRAQEWLWYNPAIHITGMMRAGFYSTYQPTYVSVAYVLAWALIPLVLGLLLLRRYHRDLLTR</sequence>
<feature type="transmembrane region" description="Helical" evidence="11">
    <location>
        <begin position="194"/>
        <end position="214"/>
    </location>
</feature>
<comment type="caution">
    <text evidence="11">Lacks conserved residue(s) required for the propagation of feature annotation.</text>
</comment>
<dbReference type="RefSeq" id="WP_107753273.1">
    <property type="nucleotide sequence ID" value="NZ_QBKF01000009.1"/>
</dbReference>
<evidence type="ECO:0000256" key="3">
    <source>
        <dbReference type="ARBA" id="ARBA00022448"/>
    </source>
</evidence>
<protein>
    <recommendedName>
        <fullName evidence="11">Transport permease protein</fullName>
    </recommendedName>
</protein>
<comment type="subcellular location">
    <subcellularLocation>
        <location evidence="11">Cell inner membrane</location>
        <topology evidence="11">Multi-pass membrane protein</topology>
    </subcellularLocation>
    <subcellularLocation>
        <location evidence="1">Cell membrane</location>
        <topology evidence="1">Multi-pass membrane protein</topology>
    </subcellularLocation>
</comment>
<keyword evidence="3 11" id="KW-0813">Transport</keyword>
<keyword evidence="7" id="KW-0972">Capsule biogenesis/degradation</keyword>
<evidence type="ECO:0000256" key="1">
    <source>
        <dbReference type="ARBA" id="ARBA00004651"/>
    </source>
</evidence>
<evidence type="ECO:0000256" key="9">
    <source>
        <dbReference type="ARBA" id="ARBA00023047"/>
    </source>
</evidence>
<dbReference type="PANTHER" id="PTHR30413">
    <property type="entry name" value="INNER MEMBRANE TRANSPORT PERMEASE"/>
    <property type="match status" value="1"/>
</dbReference>
<dbReference type="PANTHER" id="PTHR30413:SF10">
    <property type="entry name" value="CAPSULE POLYSACCHARIDE EXPORT INNER-MEMBRANE PROTEIN CTRC"/>
    <property type="match status" value="1"/>
</dbReference>
<dbReference type="GO" id="GO:0015774">
    <property type="term" value="P:polysaccharide transport"/>
    <property type="evidence" value="ECO:0007669"/>
    <property type="project" value="UniProtKB-KW"/>
</dbReference>
<feature type="transmembrane region" description="Helical" evidence="11">
    <location>
        <begin position="165"/>
        <end position="187"/>
    </location>
</feature>
<keyword evidence="14" id="KW-1185">Reference proteome</keyword>
<evidence type="ECO:0000256" key="6">
    <source>
        <dbReference type="ARBA" id="ARBA00022692"/>
    </source>
</evidence>
<dbReference type="GO" id="GO:0140359">
    <property type="term" value="F:ABC-type transporter activity"/>
    <property type="evidence" value="ECO:0007669"/>
    <property type="project" value="InterPro"/>
</dbReference>
<keyword evidence="8 11" id="KW-1133">Transmembrane helix</keyword>
<dbReference type="InterPro" id="IPR000412">
    <property type="entry name" value="ABC_2_transport"/>
</dbReference>
<dbReference type="GO" id="GO:0015920">
    <property type="term" value="P:lipopolysaccharide transport"/>
    <property type="evidence" value="ECO:0007669"/>
    <property type="project" value="TreeGrafter"/>
</dbReference>
<evidence type="ECO:0000256" key="11">
    <source>
        <dbReference type="RuleBase" id="RU361157"/>
    </source>
</evidence>
<evidence type="ECO:0000256" key="8">
    <source>
        <dbReference type="ARBA" id="ARBA00022989"/>
    </source>
</evidence>
<dbReference type="GO" id="GO:0043190">
    <property type="term" value="C:ATP-binding cassette (ABC) transporter complex"/>
    <property type="evidence" value="ECO:0007669"/>
    <property type="project" value="InterPro"/>
</dbReference>
<organism evidence="13 14">
    <name type="scientific">Pararhodobacter aggregans</name>
    <dbReference type="NCBI Taxonomy" id="404875"/>
    <lineage>
        <taxon>Bacteria</taxon>
        <taxon>Pseudomonadati</taxon>
        <taxon>Pseudomonadota</taxon>
        <taxon>Alphaproteobacteria</taxon>
        <taxon>Rhodobacterales</taxon>
        <taxon>Paracoccaceae</taxon>
        <taxon>Pararhodobacter</taxon>
    </lineage>
</organism>
<comment type="similarity">
    <text evidence="2 11">Belongs to the ABC-2 integral membrane protein family.</text>
</comment>
<feature type="transmembrane region" description="Helical" evidence="11">
    <location>
        <begin position="132"/>
        <end position="153"/>
    </location>
</feature>
<keyword evidence="10 11" id="KW-0472">Membrane</keyword>
<dbReference type="InterPro" id="IPR013525">
    <property type="entry name" value="ABC2_TM"/>
</dbReference>
<accession>A0A2T7UNN6</accession>
<evidence type="ECO:0000259" key="12">
    <source>
        <dbReference type="PROSITE" id="PS51012"/>
    </source>
</evidence>
<evidence type="ECO:0000256" key="2">
    <source>
        <dbReference type="ARBA" id="ARBA00007783"/>
    </source>
</evidence>
<feature type="domain" description="ABC transmembrane type-2" evidence="12">
    <location>
        <begin position="52"/>
        <end position="273"/>
    </location>
</feature>
<dbReference type="InterPro" id="IPR047817">
    <property type="entry name" value="ABC2_TM_bact-type"/>
</dbReference>
<dbReference type="PROSITE" id="PS51012">
    <property type="entry name" value="ABC_TM2"/>
    <property type="match status" value="1"/>
</dbReference>
<keyword evidence="9" id="KW-0625">Polysaccharide transport</keyword>
<feature type="transmembrane region" description="Helical" evidence="11">
    <location>
        <begin position="249"/>
        <end position="270"/>
    </location>
</feature>
<feature type="transmembrane region" description="Helical" evidence="11">
    <location>
        <begin position="54"/>
        <end position="75"/>
    </location>
</feature>
<dbReference type="OrthoDB" id="8479094at2"/>
<name>A0A2T7UNN6_9RHOB</name>